<proteinExistence type="predicted"/>
<dbReference type="AlphaFoldDB" id="A0A382T1H8"/>
<sequence>MPISQAKNLAFTLGITMARLEGDLEKLVKEDQSGANEIIEINMDAGNKW</sequence>
<dbReference type="EMBL" id="UINC01132972">
    <property type="protein sequence ID" value="SVD15615.1"/>
    <property type="molecule type" value="Genomic_DNA"/>
</dbReference>
<name>A0A382T1H8_9ZZZZ</name>
<protein>
    <submittedName>
        <fullName evidence="1">Uncharacterized protein</fullName>
    </submittedName>
</protein>
<organism evidence="1">
    <name type="scientific">marine metagenome</name>
    <dbReference type="NCBI Taxonomy" id="408172"/>
    <lineage>
        <taxon>unclassified sequences</taxon>
        <taxon>metagenomes</taxon>
        <taxon>ecological metagenomes</taxon>
    </lineage>
</organism>
<gene>
    <name evidence="1" type="ORF">METZ01_LOCUS368469</name>
</gene>
<accession>A0A382T1H8</accession>
<reference evidence="1" key="1">
    <citation type="submission" date="2018-05" db="EMBL/GenBank/DDBJ databases">
        <authorList>
            <person name="Lanie J.A."/>
            <person name="Ng W.-L."/>
            <person name="Kazmierczak K.M."/>
            <person name="Andrzejewski T.M."/>
            <person name="Davidsen T.M."/>
            <person name="Wayne K.J."/>
            <person name="Tettelin H."/>
            <person name="Glass J.I."/>
            <person name="Rusch D."/>
            <person name="Podicherti R."/>
            <person name="Tsui H.-C.T."/>
            <person name="Winkler M.E."/>
        </authorList>
    </citation>
    <scope>NUCLEOTIDE SEQUENCE</scope>
</reference>
<evidence type="ECO:0000313" key="1">
    <source>
        <dbReference type="EMBL" id="SVD15615.1"/>
    </source>
</evidence>